<name>A0AA37U6Z4_9BACL</name>
<sequence>MIHHSEQFDAHAVYIAAEALSVKDGDNRITSLVVTGGKTIGGFSWTDLVV</sequence>
<accession>A0AA37U6Z4</accession>
<gene>
    <name evidence="1" type="ORF">Heshes_23880</name>
</gene>
<protein>
    <submittedName>
        <fullName evidence="1">Uncharacterized protein</fullName>
    </submittedName>
</protein>
<comment type="caution">
    <text evidence="1">The sequence shown here is derived from an EMBL/GenBank/DDBJ whole genome shotgun (WGS) entry which is preliminary data.</text>
</comment>
<reference evidence="1" key="1">
    <citation type="submission" date="2023-02" db="EMBL/GenBank/DDBJ databases">
        <title>Proposal of a novel subspecies: Alicyclobacillus hesperidum subspecies aegle.</title>
        <authorList>
            <person name="Goto K."/>
            <person name="Fujii T."/>
            <person name="Yasui K."/>
            <person name="Mochida K."/>
            <person name="Kato-Tanaka Y."/>
            <person name="Morohoshi S."/>
            <person name="An S.Y."/>
            <person name="Kasai H."/>
            <person name="Yokota A."/>
        </authorList>
    </citation>
    <scope>NUCLEOTIDE SEQUENCE</scope>
    <source>
        <strain evidence="1">DSM 12766</strain>
    </source>
</reference>
<organism evidence="1 2">
    <name type="scientific">Alicyclobacillus hesperidum</name>
    <dbReference type="NCBI Taxonomy" id="89784"/>
    <lineage>
        <taxon>Bacteria</taxon>
        <taxon>Bacillati</taxon>
        <taxon>Bacillota</taxon>
        <taxon>Bacilli</taxon>
        <taxon>Bacillales</taxon>
        <taxon>Alicyclobacillaceae</taxon>
        <taxon>Alicyclobacillus</taxon>
    </lineage>
</organism>
<evidence type="ECO:0000313" key="2">
    <source>
        <dbReference type="Proteomes" id="UP001157137"/>
    </source>
</evidence>
<dbReference type="EMBL" id="BSRA01000015">
    <property type="protein sequence ID" value="GLV14704.1"/>
    <property type="molecule type" value="Genomic_DNA"/>
</dbReference>
<evidence type="ECO:0000313" key="1">
    <source>
        <dbReference type="EMBL" id="GLV14704.1"/>
    </source>
</evidence>
<dbReference type="Proteomes" id="UP001157137">
    <property type="component" value="Unassembled WGS sequence"/>
</dbReference>
<proteinExistence type="predicted"/>
<dbReference type="AlphaFoldDB" id="A0AA37U6Z4"/>